<comment type="caution">
    <text evidence="12">The sequence shown here is derived from an EMBL/GenBank/DDBJ whole genome shotgun (WGS) entry which is preliminary data.</text>
</comment>
<evidence type="ECO:0000313" key="12">
    <source>
        <dbReference type="EMBL" id="MBD9722443.1"/>
    </source>
</evidence>
<evidence type="ECO:0000256" key="9">
    <source>
        <dbReference type="ARBA" id="ARBA00023136"/>
    </source>
</evidence>
<dbReference type="GO" id="GO:0005524">
    <property type="term" value="F:ATP binding"/>
    <property type="evidence" value="ECO:0007669"/>
    <property type="project" value="UniProtKB-KW"/>
</dbReference>
<sequence>MTRPATPSPDAATALPLPLPNTPSHPTSAQAAAAPPEVKPTAPARNGTASLVTATSATAATPSAVLRADDLSLAHGQAIAVNAVRLALPPGRLTAVVGPNGCGKSTLLAGLSRLHRPAGGAVSLDGRDLARLPAREAARRVGLLPQSALAPDGLTVADLVRFGRQPHQGLLRQWSPQDQQAVDRALGATGMTALAGRPLETLSGGQRQRAWIAMTVAQETAVMLLDEPTSALDLGHQLEVLELLRELAAAGRTVVIVVHDLMLACRYADHLVAMKAGRVVAEGAPREIVTPELIRRLYGVEADVLRDPGSDRPLVVPRGLAP</sequence>
<evidence type="ECO:0000256" key="8">
    <source>
        <dbReference type="ARBA" id="ARBA00023065"/>
    </source>
</evidence>
<organism evidence="12 13">
    <name type="scientific">Streptomyces caniscabiei</name>
    <dbReference type="NCBI Taxonomy" id="2746961"/>
    <lineage>
        <taxon>Bacteria</taxon>
        <taxon>Bacillati</taxon>
        <taxon>Actinomycetota</taxon>
        <taxon>Actinomycetes</taxon>
        <taxon>Kitasatosporales</taxon>
        <taxon>Streptomycetaceae</taxon>
        <taxon>Streptomyces</taxon>
    </lineage>
</organism>
<gene>
    <name evidence="12" type="ORF">IHE70_04120</name>
</gene>
<dbReference type="GO" id="GO:0006826">
    <property type="term" value="P:iron ion transport"/>
    <property type="evidence" value="ECO:0007669"/>
    <property type="project" value="UniProtKB-KW"/>
</dbReference>
<evidence type="ECO:0000259" key="11">
    <source>
        <dbReference type="PROSITE" id="PS50893"/>
    </source>
</evidence>
<keyword evidence="7" id="KW-0408">Iron</keyword>
<dbReference type="EMBL" id="JACYXT010000001">
    <property type="protein sequence ID" value="MBD9722443.1"/>
    <property type="molecule type" value="Genomic_DNA"/>
</dbReference>
<keyword evidence="5" id="KW-0547">Nucleotide-binding</keyword>
<dbReference type="InterPro" id="IPR027417">
    <property type="entry name" value="P-loop_NTPase"/>
</dbReference>
<evidence type="ECO:0000256" key="4">
    <source>
        <dbReference type="ARBA" id="ARBA00022496"/>
    </source>
</evidence>
<evidence type="ECO:0000256" key="5">
    <source>
        <dbReference type="ARBA" id="ARBA00022741"/>
    </source>
</evidence>
<keyword evidence="4" id="KW-0410">Iron transport</keyword>
<dbReference type="FunFam" id="3.40.50.300:FF:000134">
    <property type="entry name" value="Iron-enterobactin ABC transporter ATP-binding protein"/>
    <property type="match status" value="1"/>
</dbReference>
<dbReference type="PROSITE" id="PS50893">
    <property type="entry name" value="ABC_TRANSPORTER_2"/>
    <property type="match status" value="1"/>
</dbReference>
<keyword evidence="8" id="KW-0406">Ion transport</keyword>
<keyword evidence="3" id="KW-1003">Cell membrane</keyword>
<reference evidence="12" key="1">
    <citation type="submission" date="2020-09" db="EMBL/GenBank/DDBJ databases">
        <title>Streptomyces canutascabiei sp. nov., which causes potato common scab and is distributed across the world.</title>
        <authorList>
            <person name="Nguyen H.P."/>
            <person name="Weisberg A.J."/>
            <person name="Chang J.H."/>
            <person name="Clarke C.R."/>
        </authorList>
    </citation>
    <scope>NUCLEOTIDE SEQUENCE</scope>
    <source>
        <strain evidence="12">ID-01-6.2a</strain>
    </source>
</reference>
<proteinExistence type="predicted"/>
<keyword evidence="2" id="KW-0813">Transport</keyword>
<evidence type="ECO:0000256" key="6">
    <source>
        <dbReference type="ARBA" id="ARBA00022840"/>
    </source>
</evidence>
<comment type="subcellular location">
    <subcellularLocation>
        <location evidence="1">Cell membrane</location>
        <topology evidence="1">Peripheral membrane protein</topology>
    </subcellularLocation>
</comment>
<evidence type="ECO:0000256" key="7">
    <source>
        <dbReference type="ARBA" id="ARBA00023004"/>
    </source>
</evidence>
<evidence type="ECO:0000256" key="1">
    <source>
        <dbReference type="ARBA" id="ARBA00004202"/>
    </source>
</evidence>
<feature type="region of interest" description="Disordered" evidence="10">
    <location>
        <begin position="1"/>
        <end position="45"/>
    </location>
</feature>
<feature type="compositionally biased region" description="Low complexity" evidence="10">
    <location>
        <begin position="1"/>
        <end position="16"/>
    </location>
</feature>
<keyword evidence="6 12" id="KW-0067">ATP-binding</keyword>
<dbReference type="PANTHER" id="PTHR42771:SF2">
    <property type="entry name" value="IRON(3+)-HYDROXAMATE IMPORT ATP-BINDING PROTEIN FHUC"/>
    <property type="match status" value="1"/>
</dbReference>
<accession>A0A927QD77</accession>
<dbReference type="InterPro" id="IPR003439">
    <property type="entry name" value="ABC_transporter-like_ATP-bd"/>
</dbReference>
<dbReference type="InterPro" id="IPR003593">
    <property type="entry name" value="AAA+_ATPase"/>
</dbReference>
<dbReference type="InterPro" id="IPR051535">
    <property type="entry name" value="Siderophore_ABC-ATPase"/>
</dbReference>
<dbReference type="SUPFAM" id="SSF52540">
    <property type="entry name" value="P-loop containing nucleoside triphosphate hydrolases"/>
    <property type="match status" value="1"/>
</dbReference>
<dbReference type="Gene3D" id="3.40.50.300">
    <property type="entry name" value="P-loop containing nucleotide triphosphate hydrolases"/>
    <property type="match status" value="1"/>
</dbReference>
<dbReference type="Pfam" id="PF00005">
    <property type="entry name" value="ABC_tran"/>
    <property type="match status" value="1"/>
</dbReference>
<dbReference type="PROSITE" id="PS00211">
    <property type="entry name" value="ABC_TRANSPORTER_1"/>
    <property type="match status" value="1"/>
</dbReference>
<dbReference type="PANTHER" id="PTHR42771">
    <property type="entry name" value="IRON(3+)-HYDROXAMATE IMPORT ATP-BINDING PROTEIN FHUC"/>
    <property type="match status" value="1"/>
</dbReference>
<evidence type="ECO:0000256" key="10">
    <source>
        <dbReference type="SAM" id="MobiDB-lite"/>
    </source>
</evidence>
<evidence type="ECO:0000313" key="13">
    <source>
        <dbReference type="Proteomes" id="UP000661025"/>
    </source>
</evidence>
<dbReference type="Proteomes" id="UP000661025">
    <property type="component" value="Unassembled WGS sequence"/>
</dbReference>
<evidence type="ECO:0000256" key="3">
    <source>
        <dbReference type="ARBA" id="ARBA00022475"/>
    </source>
</evidence>
<keyword evidence="9" id="KW-0472">Membrane</keyword>
<dbReference type="AlphaFoldDB" id="A0A927QD77"/>
<protein>
    <submittedName>
        <fullName evidence="12">ABC transporter ATP-binding protein</fullName>
    </submittedName>
</protein>
<feature type="domain" description="ABC transporter" evidence="11">
    <location>
        <begin position="66"/>
        <end position="301"/>
    </location>
</feature>
<dbReference type="SMART" id="SM00382">
    <property type="entry name" value="AAA"/>
    <property type="match status" value="1"/>
</dbReference>
<dbReference type="CDD" id="cd03214">
    <property type="entry name" value="ABC_Iron-Siderophores_B12_Hemin"/>
    <property type="match status" value="1"/>
</dbReference>
<dbReference type="InterPro" id="IPR017871">
    <property type="entry name" value="ABC_transporter-like_CS"/>
</dbReference>
<name>A0A927QD77_9ACTN</name>
<dbReference type="GO" id="GO:0016887">
    <property type="term" value="F:ATP hydrolysis activity"/>
    <property type="evidence" value="ECO:0007669"/>
    <property type="project" value="InterPro"/>
</dbReference>
<evidence type="ECO:0000256" key="2">
    <source>
        <dbReference type="ARBA" id="ARBA00022448"/>
    </source>
</evidence>
<dbReference type="GO" id="GO:0005886">
    <property type="term" value="C:plasma membrane"/>
    <property type="evidence" value="ECO:0007669"/>
    <property type="project" value="UniProtKB-SubCell"/>
</dbReference>